<accession>A0AC61QLA9</accession>
<keyword evidence="2" id="KW-1185">Reference proteome</keyword>
<protein>
    <submittedName>
        <fullName evidence="1">DNA alkylation repair protein</fullName>
    </submittedName>
</protein>
<evidence type="ECO:0000313" key="2">
    <source>
        <dbReference type="Proteomes" id="UP000294588"/>
    </source>
</evidence>
<proteinExistence type="predicted"/>
<comment type="caution">
    <text evidence="1">The sequence shown here is derived from an EMBL/GenBank/DDBJ whole genome shotgun (WGS) entry which is preliminary data.</text>
</comment>
<reference evidence="1" key="1">
    <citation type="submission" date="2019-03" db="EMBL/GenBank/DDBJ databases">
        <title>Candidatus Syntrophosphaera thermopropionivorans: a novel player in syntrophic propionate oxidation during anaerobic digestion.</title>
        <authorList>
            <person name="Dyksma S."/>
        </authorList>
    </citation>
    <scope>NUCLEOTIDE SEQUENCE</scope>
    <source>
        <strain evidence="1">W5</strain>
    </source>
</reference>
<sequence length="270" mass="31954">MTLLLARTKLTPRQAEIFSYCESYFFAHENPGLAYKNSRYNLEGYDAFGLAEYQIKELRNHILTIFQPSITELAELAYPFFATGKYEFGTLAIFLLKKHRPRFNRRVYEEIKLCLDEVVENWTHSDLIATKITPVLLELEIASMEDFATWLDSESKWTRRVAVVTMLYQKERLPVQELLDFISPLMQDQARCVQQGIGWLLRELSELYPQEIEEFLTQYKDSAAPMLIQYATGKNYKEKKNNFHKPYVKKGYQSHPNYHKKKRYKETDDE</sequence>
<dbReference type="Proteomes" id="UP000294588">
    <property type="component" value="Unassembled WGS sequence"/>
</dbReference>
<name>A0AC61QLA9_9BACT</name>
<gene>
    <name evidence="1" type="ORF">E0946_01150</name>
</gene>
<dbReference type="EMBL" id="SMOG01000001">
    <property type="protein sequence ID" value="TDF74720.1"/>
    <property type="molecule type" value="Genomic_DNA"/>
</dbReference>
<evidence type="ECO:0000313" key="1">
    <source>
        <dbReference type="EMBL" id="TDF74720.1"/>
    </source>
</evidence>
<organism evidence="1 2">
    <name type="scientific">Candidatus Syntrophosphaera thermopropionivorans</name>
    <dbReference type="NCBI Taxonomy" id="2593015"/>
    <lineage>
        <taxon>Bacteria</taxon>
        <taxon>Pseudomonadati</taxon>
        <taxon>Candidatus Cloacimonadota</taxon>
        <taxon>Candidatus Cloacimonadia</taxon>
        <taxon>Candidatus Cloacimonadales</taxon>
        <taxon>Candidatus Cloacimonadaceae</taxon>
        <taxon>Candidatus Syntrophosphaera</taxon>
    </lineage>
</organism>